<proteinExistence type="inferred from homology"/>
<protein>
    <submittedName>
        <fullName evidence="3">Tripartite tricarboxylate transporter substrate binding protein</fullName>
    </submittedName>
</protein>
<dbReference type="SUPFAM" id="SSF53850">
    <property type="entry name" value="Periplasmic binding protein-like II"/>
    <property type="match status" value="1"/>
</dbReference>
<evidence type="ECO:0000256" key="2">
    <source>
        <dbReference type="SAM" id="SignalP"/>
    </source>
</evidence>
<evidence type="ECO:0000313" key="4">
    <source>
        <dbReference type="Proteomes" id="UP000545507"/>
    </source>
</evidence>
<dbReference type="EMBL" id="VYGV01000006">
    <property type="protein sequence ID" value="NWF44740.1"/>
    <property type="molecule type" value="Genomic_DNA"/>
</dbReference>
<organism evidence="3 4">
    <name type="scientific">Hydrogenophaga aromaticivorans</name>
    <dbReference type="NCBI Taxonomy" id="2610898"/>
    <lineage>
        <taxon>Bacteria</taxon>
        <taxon>Pseudomonadati</taxon>
        <taxon>Pseudomonadota</taxon>
        <taxon>Betaproteobacteria</taxon>
        <taxon>Burkholderiales</taxon>
        <taxon>Comamonadaceae</taxon>
        <taxon>Hydrogenophaga</taxon>
    </lineage>
</organism>
<gene>
    <name evidence="3" type="ORF">F3K02_05660</name>
</gene>
<dbReference type="Pfam" id="PF03401">
    <property type="entry name" value="TctC"/>
    <property type="match status" value="1"/>
</dbReference>
<reference evidence="3 4" key="1">
    <citation type="submission" date="2019-09" db="EMBL/GenBank/DDBJ databases">
        <title>Hydrogenophaga aromatica sp. nov., isolated from a para-xylene-degrading enrichment culture.</title>
        <authorList>
            <person name="Tancsics A."/>
            <person name="Banerjee S."/>
        </authorList>
    </citation>
    <scope>NUCLEOTIDE SEQUENCE [LARGE SCALE GENOMIC DNA]</scope>
    <source>
        <strain evidence="3 4">D2P1</strain>
    </source>
</reference>
<dbReference type="InterPro" id="IPR042100">
    <property type="entry name" value="Bug_dom1"/>
</dbReference>
<dbReference type="CDD" id="cd07012">
    <property type="entry name" value="PBP2_Bug_TTT"/>
    <property type="match status" value="1"/>
</dbReference>
<evidence type="ECO:0000256" key="1">
    <source>
        <dbReference type="ARBA" id="ARBA00006987"/>
    </source>
</evidence>
<dbReference type="PIRSF" id="PIRSF017082">
    <property type="entry name" value="YflP"/>
    <property type="match status" value="1"/>
</dbReference>
<accession>A0A7Y8GTU7</accession>
<keyword evidence="2" id="KW-0732">Signal</keyword>
<dbReference type="Gene3D" id="3.40.190.10">
    <property type="entry name" value="Periplasmic binding protein-like II"/>
    <property type="match status" value="1"/>
</dbReference>
<comment type="caution">
    <text evidence="3">The sequence shown here is derived from an EMBL/GenBank/DDBJ whole genome shotgun (WGS) entry which is preliminary data.</text>
</comment>
<dbReference type="PANTHER" id="PTHR42928">
    <property type="entry name" value="TRICARBOXYLATE-BINDING PROTEIN"/>
    <property type="match status" value="1"/>
</dbReference>
<feature type="chain" id="PRO_5031492416" evidence="2">
    <location>
        <begin position="35"/>
        <end position="329"/>
    </location>
</feature>
<dbReference type="Gene3D" id="3.40.190.150">
    <property type="entry name" value="Bordetella uptake gene, domain 1"/>
    <property type="match status" value="1"/>
</dbReference>
<name>A0A7Y8GTU7_9BURK</name>
<comment type="similarity">
    <text evidence="1">Belongs to the UPF0065 (bug) family.</text>
</comment>
<dbReference type="RefSeq" id="WP_177134191.1">
    <property type="nucleotide sequence ID" value="NZ_VYGV01000006.1"/>
</dbReference>
<evidence type="ECO:0000313" key="3">
    <source>
        <dbReference type="EMBL" id="NWF44740.1"/>
    </source>
</evidence>
<dbReference type="InterPro" id="IPR005064">
    <property type="entry name" value="BUG"/>
</dbReference>
<dbReference type="PANTHER" id="PTHR42928:SF5">
    <property type="entry name" value="BLR1237 PROTEIN"/>
    <property type="match status" value="1"/>
</dbReference>
<dbReference type="AlphaFoldDB" id="A0A7Y8GTU7"/>
<feature type="signal peptide" evidence="2">
    <location>
        <begin position="1"/>
        <end position="34"/>
    </location>
</feature>
<dbReference type="Proteomes" id="UP000545507">
    <property type="component" value="Unassembled WGS sequence"/>
</dbReference>
<sequence>MKLLQVTSRFTRLGMLTAVGLTAALAAAGAQAQAAWPAQPIKVIVPYPAGGNADAIARLISSKVAAGLGQSLVIENKAGAGGTIGAQQAARSPSDGYTFLMTPNAVVNLTPLLRKVPYDPLEDLLPVAMMSSSYGLVAARKDLPANTMAEFIALAKKDPGKLNFGSVGAGTATHINGEIVHLKTGIQLTHVPYKGSAESLADLLGGRIDVIYDPVALAQIKSGNLKALAVTSPERHPELPAVPTLREQKLDIPGGTWFGVFAPRGTPPAIIARMDAEVGKAVNAPDARALMAKFSQYPDYKGAEAFGRGIREETAFFKNLIAQTGLKID</sequence>
<keyword evidence="4" id="KW-1185">Reference proteome</keyword>